<keyword evidence="2" id="KW-1185">Reference proteome</keyword>
<comment type="caution">
    <text evidence="1">The sequence shown here is derived from an EMBL/GenBank/DDBJ whole genome shotgun (WGS) entry which is preliminary data.</text>
</comment>
<organism evidence="1 2">
    <name type="scientific">Mucor plumbeus</name>
    <dbReference type="NCBI Taxonomy" id="97098"/>
    <lineage>
        <taxon>Eukaryota</taxon>
        <taxon>Fungi</taxon>
        <taxon>Fungi incertae sedis</taxon>
        <taxon>Mucoromycota</taxon>
        <taxon>Mucoromycotina</taxon>
        <taxon>Mucoromycetes</taxon>
        <taxon>Mucorales</taxon>
        <taxon>Mucorineae</taxon>
        <taxon>Mucoraceae</taxon>
        <taxon>Mucor</taxon>
    </lineage>
</organism>
<reference evidence="1" key="1">
    <citation type="submission" date="2020-12" db="EMBL/GenBank/DDBJ databases">
        <title>Metabolic potential, ecology and presence of endohyphal bacteria is reflected in genomic diversity of Mucoromycotina.</title>
        <authorList>
            <person name="Muszewska A."/>
            <person name="Okrasinska A."/>
            <person name="Steczkiewicz K."/>
            <person name="Drgas O."/>
            <person name="Orlowska M."/>
            <person name="Perlinska-Lenart U."/>
            <person name="Aleksandrzak-Piekarczyk T."/>
            <person name="Szatraj K."/>
            <person name="Zielenkiewicz U."/>
            <person name="Pilsyk S."/>
            <person name="Malc E."/>
            <person name="Mieczkowski P."/>
            <person name="Kruszewska J.S."/>
            <person name="Biernat P."/>
            <person name="Pawlowska J."/>
        </authorList>
    </citation>
    <scope>NUCLEOTIDE SEQUENCE</scope>
    <source>
        <strain evidence="1">CBS 226.32</strain>
    </source>
</reference>
<dbReference type="OrthoDB" id="2285383at2759"/>
<protein>
    <submittedName>
        <fullName evidence="1">Uncharacterized protein</fullName>
    </submittedName>
</protein>
<dbReference type="Proteomes" id="UP000650833">
    <property type="component" value="Unassembled WGS sequence"/>
</dbReference>
<proteinExistence type="predicted"/>
<dbReference type="EMBL" id="JAEPRC010000444">
    <property type="protein sequence ID" value="KAG2197093.1"/>
    <property type="molecule type" value="Genomic_DNA"/>
</dbReference>
<evidence type="ECO:0000313" key="2">
    <source>
        <dbReference type="Proteomes" id="UP000650833"/>
    </source>
</evidence>
<sequence>CPKKLAFFHEDGRGGIVVDSGKEAATFIVDPSFQLSNLTNLHKYIENKKVVVGNEESNDADMQKAPTKKDRISTYNVAVKDLAKSFKGLEIKKSRAAEFMRDHCNLAFGVVNVSMKESSIVKKIRVVSAKMRKAPGGASAAILKGTTAGHYMQFINDALDIMDKFHKMEGVYIVVDNVPDPRS</sequence>
<dbReference type="AlphaFoldDB" id="A0A8H7UYT7"/>
<accession>A0A8H7UYT7</accession>
<name>A0A8H7UYT7_9FUNG</name>
<gene>
    <name evidence="1" type="ORF">INT46_008694</name>
</gene>
<evidence type="ECO:0000313" key="1">
    <source>
        <dbReference type="EMBL" id="KAG2197093.1"/>
    </source>
</evidence>
<feature type="non-terminal residue" evidence="1">
    <location>
        <position position="1"/>
    </location>
</feature>